<dbReference type="CDD" id="cd00254">
    <property type="entry name" value="LT-like"/>
    <property type="match status" value="1"/>
</dbReference>
<dbReference type="EMBL" id="JBHUMZ010000051">
    <property type="protein sequence ID" value="MFD2640085.1"/>
    <property type="molecule type" value="Genomic_DNA"/>
</dbReference>
<dbReference type="Proteomes" id="UP001597452">
    <property type="component" value="Unassembled WGS sequence"/>
</dbReference>
<proteinExistence type="inferred from homology"/>
<evidence type="ECO:0000313" key="3">
    <source>
        <dbReference type="EMBL" id="MFD2640085.1"/>
    </source>
</evidence>
<dbReference type="PANTHER" id="PTHR37423">
    <property type="entry name" value="SOLUBLE LYTIC MUREIN TRANSGLYCOSYLASE-RELATED"/>
    <property type="match status" value="1"/>
</dbReference>
<dbReference type="SUPFAM" id="SSF53955">
    <property type="entry name" value="Lysozyme-like"/>
    <property type="match status" value="1"/>
</dbReference>
<keyword evidence="4" id="KW-1185">Reference proteome</keyword>
<evidence type="ECO:0000256" key="1">
    <source>
        <dbReference type="ARBA" id="ARBA00007734"/>
    </source>
</evidence>
<sequence>MIQPSLFEAMMNYRKVMQSSLFNQGTQASNTSNLFIQLFSSYLSGQQSQSALNPQLNESQTMSGSNQLPYTHSTVSPVALKQLSSTQEASGLDQLINQTAEKYGLDSNLLHKVIETESNYDPNAVSGAGAAGLMQLMPATAQALGVNNVFDPAQNVEGGAKYLKQMVDRYGGNLSLALAAYNAGPGNVDQYQGIPPFEETQQYVRKILG</sequence>
<organism evidence="3 4">
    <name type="scientific">Piscibacillus salipiscarius</name>
    <dbReference type="NCBI Taxonomy" id="299480"/>
    <lineage>
        <taxon>Bacteria</taxon>
        <taxon>Bacillati</taxon>
        <taxon>Bacillota</taxon>
        <taxon>Bacilli</taxon>
        <taxon>Bacillales</taxon>
        <taxon>Bacillaceae</taxon>
        <taxon>Piscibacillus</taxon>
    </lineage>
</organism>
<comment type="similarity">
    <text evidence="1">Belongs to the transglycosylase Slt family.</text>
</comment>
<dbReference type="PROSITE" id="PS00922">
    <property type="entry name" value="TRANSGLYCOSYLASE"/>
    <property type="match status" value="1"/>
</dbReference>
<accession>A0ABW5QE35</accession>
<dbReference type="InterPro" id="IPR008258">
    <property type="entry name" value="Transglycosylase_SLT_dom_1"/>
</dbReference>
<dbReference type="InterPro" id="IPR000189">
    <property type="entry name" value="Transglyc_AS"/>
</dbReference>
<reference evidence="4" key="1">
    <citation type="journal article" date="2019" name="Int. J. Syst. Evol. Microbiol.">
        <title>The Global Catalogue of Microorganisms (GCM) 10K type strain sequencing project: providing services to taxonomists for standard genome sequencing and annotation.</title>
        <authorList>
            <consortium name="The Broad Institute Genomics Platform"/>
            <consortium name="The Broad Institute Genome Sequencing Center for Infectious Disease"/>
            <person name="Wu L."/>
            <person name="Ma J."/>
        </authorList>
    </citation>
    <scope>NUCLEOTIDE SEQUENCE [LARGE SCALE GENOMIC DNA]</scope>
    <source>
        <strain evidence="4">TISTR 1571</strain>
    </source>
</reference>
<evidence type="ECO:0000259" key="2">
    <source>
        <dbReference type="Pfam" id="PF01464"/>
    </source>
</evidence>
<dbReference type="Pfam" id="PF01464">
    <property type="entry name" value="SLT"/>
    <property type="match status" value="1"/>
</dbReference>
<comment type="caution">
    <text evidence="3">The sequence shown here is derived from an EMBL/GenBank/DDBJ whole genome shotgun (WGS) entry which is preliminary data.</text>
</comment>
<gene>
    <name evidence="3" type="ORF">ACFSW4_14545</name>
</gene>
<dbReference type="InterPro" id="IPR023346">
    <property type="entry name" value="Lysozyme-like_dom_sf"/>
</dbReference>
<protein>
    <submittedName>
        <fullName evidence="3">Lytic transglycosylase domain-containing protein</fullName>
    </submittedName>
</protein>
<feature type="domain" description="Transglycosylase SLT" evidence="2">
    <location>
        <begin position="95"/>
        <end position="202"/>
    </location>
</feature>
<evidence type="ECO:0000313" key="4">
    <source>
        <dbReference type="Proteomes" id="UP001597452"/>
    </source>
</evidence>
<dbReference type="PANTHER" id="PTHR37423:SF2">
    <property type="entry name" value="MEMBRANE-BOUND LYTIC MUREIN TRANSGLYCOSYLASE C"/>
    <property type="match status" value="1"/>
</dbReference>
<dbReference type="RefSeq" id="WP_054753810.1">
    <property type="nucleotide sequence ID" value="NZ_JBHUMZ010000051.1"/>
</dbReference>
<name>A0ABW5QE35_9BACI</name>
<dbReference type="Gene3D" id="1.10.530.10">
    <property type="match status" value="1"/>
</dbReference>